<evidence type="ECO:0000313" key="2">
    <source>
        <dbReference type="EMBL" id="KAG9229913.1"/>
    </source>
</evidence>
<dbReference type="AlphaFoldDB" id="A0A9P7Y9P6"/>
<proteinExistence type="predicted"/>
<evidence type="ECO:0000256" key="1">
    <source>
        <dbReference type="SAM" id="Phobius"/>
    </source>
</evidence>
<evidence type="ECO:0000313" key="3">
    <source>
        <dbReference type="Proteomes" id="UP000824998"/>
    </source>
</evidence>
<dbReference type="OrthoDB" id="3546852at2759"/>
<keyword evidence="1" id="KW-0472">Membrane</keyword>
<feature type="transmembrane region" description="Helical" evidence="1">
    <location>
        <begin position="20"/>
        <end position="43"/>
    </location>
</feature>
<sequence length="243" mass="27254">MPQHEIVRAIVAFQKRHLRVYTMLCQLAIAIVTFYCVIAISHYDPTPASRPSSVALRTPLHGANSTTPHICKTGVRESFEDLDAVLIAMTPYSVLCPSTALFLLAIITFLLGISTFNYLHTEDIDLVDGYSYFVIAGLMALDWQNVLESLRVTLPILIWSATLLLPIGHWLLQTFFPGIYGRYRQAIRLHREAMWRAIDCRGGTVGDVEAGRETEEGDGGDERIGEETPLRIYVGRSQMYGHL</sequence>
<feature type="transmembrane region" description="Helical" evidence="1">
    <location>
        <begin position="99"/>
        <end position="119"/>
    </location>
</feature>
<reference evidence="2" key="1">
    <citation type="journal article" date="2021" name="IMA Fungus">
        <title>Genomic characterization of three marine fungi, including Emericellopsis atlantica sp. nov. with signatures of a generalist lifestyle and marine biomass degradation.</title>
        <authorList>
            <person name="Hagestad O.C."/>
            <person name="Hou L."/>
            <person name="Andersen J.H."/>
            <person name="Hansen E.H."/>
            <person name="Altermark B."/>
            <person name="Li C."/>
            <person name="Kuhnert E."/>
            <person name="Cox R.J."/>
            <person name="Crous P.W."/>
            <person name="Spatafora J.W."/>
            <person name="Lail K."/>
            <person name="Amirebrahimi M."/>
            <person name="Lipzen A."/>
            <person name="Pangilinan J."/>
            <person name="Andreopoulos W."/>
            <person name="Hayes R.D."/>
            <person name="Ng V."/>
            <person name="Grigoriev I.V."/>
            <person name="Jackson S.A."/>
            <person name="Sutton T.D.S."/>
            <person name="Dobson A.D.W."/>
            <person name="Rama T."/>
        </authorList>
    </citation>
    <scope>NUCLEOTIDE SEQUENCE</scope>
    <source>
        <strain evidence="2">TRa018bII</strain>
    </source>
</reference>
<keyword evidence="1" id="KW-0812">Transmembrane</keyword>
<name>A0A9P7Y9P6_9HELO</name>
<dbReference type="EMBL" id="MU251719">
    <property type="protein sequence ID" value="KAG9229913.1"/>
    <property type="molecule type" value="Genomic_DNA"/>
</dbReference>
<organism evidence="2 3">
    <name type="scientific">Amylocarpus encephaloides</name>
    <dbReference type="NCBI Taxonomy" id="45428"/>
    <lineage>
        <taxon>Eukaryota</taxon>
        <taxon>Fungi</taxon>
        <taxon>Dikarya</taxon>
        <taxon>Ascomycota</taxon>
        <taxon>Pezizomycotina</taxon>
        <taxon>Leotiomycetes</taxon>
        <taxon>Helotiales</taxon>
        <taxon>Helotiales incertae sedis</taxon>
        <taxon>Amylocarpus</taxon>
    </lineage>
</organism>
<keyword evidence="3" id="KW-1185">Reference proteome</keyword>
<accession>A0A9P7Y9P6</accession>
<feature type="transmembrane region" description="Helical" evidence="1">
    <location>
        <begin position="156"/>
        <end position="181"/>
    </location>
</feature>
<gene>
    <name evidence="2" type="ORF">BJ875DRAFT_473634</name>
</gene>
<comment type="caution">
    <text evidence="2">The sequence shown here is derived from an EMBL/GenBank/DDBJ whole genome shotgun (WGS) entry which is preliminary data.</text>
</comment>
<protein>
    <submittedName>
        <fullName evidence="2">Uncharacterized protein</fullName>
    </submittedName>
</protein>
<dbReference type="Proteomes" id="UP000824998">
    <property type="component" value="Unassembled WGS sequence"/>
</dbReference>
<keyword evidence="1" id="KW-1133">Transmembrane helix</keyword>
<feature type="transmembrane region" description="Helical" evidence="1">
    <location>
        <begin position="126"/>
        <end position="144"/>
    </location>
</feature>